<evidence type="ECO:0000256" key="5">
    <source>
        <dbReference type="SAM" id="Phobius"/>
    </source>
</evidence>
<gene>
    <name evidence="7" type="ORF">FCC1311_057691</name>
</gene>
<dbReference type="AlphaFoldDB" id="A0A2R5G9B1"/>
<feature type="transmembrane region" description="Helical" evidence="5">
    <location>
        <begin position="476"/>
        <end position="500"/>
    </location>
</feature>
<keyword evidence="4 5" id="KW-0472">Membrane</keyword>
<evidence type="ECO:0000313" key="7">
    <source>
        <dbReference type="EMBL" id="GBG24651.1"/>
    </source>
</evidence>
<dbReference type="OrthoDB" id="10255969at2759"/>
<protein>
    <submittedName>
        <fullName evidence="7">ATP-binding cassette sub-family A member 1</fullName>
    </submittedName>
</protein>
<accession>A0A2R5G9B1</accession>
<feature type="domain" description="ABC-2 type transporter transmembrane" evidence="6">
    <location>
        <begin position="30"/>
        <end position="499"/>
    </location>
</feature>
<feature type="transmembrane region" description="Helical" evidence="5">
    <location>
        <begin position="303"/>
        <end position="325"/>
    </location>
</feature>
<dbReference type="PANTHER" id="PTHR19229:SF267">
    <property type="entry name" value="ABC TRANSPORTER A FAMILY MEMBER 1"/>
    <property type="match status" value="1"/>
</dbReference>
<evidence type="ECO:0000256" key="4">
    <source>
        <dbReference type="ARBA" id="ARBA00023136"/>
    </source>
</evidence>
<sequence length="584" mass="64240">MTATFGGQLVSQLRMVLLLKLRSPLRAMAEIFIPVALMLALVGIKTIADEENMPVEYFVDEGQQVPDMESLLSPGWYVANFYAFYQHGMGNLAYVCDPDEIESASSAELLNLFSAGLGSLCETPKFIVIPQDAGNSEQVQAAEEFLSYWTTENPTLTTQGRFEGAQDVIGDNEDLNNYIQSDDYGSGDKPRLGLAVVFESGAPDWSYSIRVNRSSYRDAVERDNNIPNSLDVSGTTDDLERSTTDYTQQYLMSGFLTVQQEVDSYILSQSAGGANATLRVNLLAMPTPAYKSDTFWASAGSSFAIFLVLSLLFPVAMVILEFVSLKETGQRELMFMMGLHPLAYTLARVIFYVFFYIIVAAVLTGVSMINVFQLAAPSVIFVYFVLFLTSSLAYAFFIAAIFERTTLACIVGLLVYFIGYFLYTPLSDATSPVGAQIIVSLLPSTAFSLGTISFSEYEGALVPLTWDNAGKSSSGGYTLATCLGMLIFDTILYFALALYFDAVLPSNAGAARIPWYWPFTCGCLRRRSKGGFNAKRYARAVEHQAEVEKDLADDETANFEQVSKTMEDLRAEGRCVMLGNLSKT</sequence>
<reference evidence="7 8" key="1">
    <citation type="submission" date="2017-12" db="EMBL/GenBank/DDBJ databases">
        <title>Sequencing, de novo assembly and annotation of complete genome of a new Thraustochytrid species, strain FCC1311.</title>
        <authorList>
            <person name="Sedici K."/>
            <person name="Godart F."/>
            <person name="Aiese Cigliano R."/>
            <person name="Sanseverino W."/>
            <person name="Barakat M."/>
            <person name="Ortet P."/>
            <person name="Marechal E."/>
            <person name="Cagnac O."/>
            <person name="Amato A."/>
        </authorList>
    </citation>
    <scope>NUCLEOTIDE SEQUENCE [LARGE SCALE GENOMIC DNA]</scope>
</reference>
<evidence type="ECO:0000256" key="1">
    <source>
        <dbReference type="ARBA" id="ARBA00004141"/>
    </source>
</evidence>
<feature type="transmembrane region" description="Helical" evidence="5">
    <location>
        <begin position="405"/>
        <end position="423"/>
    </location>
</feature>
<evidence type="ECO:0000313" key="8">
    <source>
        <dbReference type="Proteomes" id="UP000241890"/>
    </source>
</evidence>
<comment type="subcellular location">
    <subcellularLocation>
        <location evidence="1">Membrane</location>
        <topology evidence="1">Multi-pass membrane protein</topology>
    </subcellularLocation>
</comment>
<dbReference type="InterPro" id="IPR026082">
    <property type="entry name" value="ABCA"/>
</dbReference>
<dbReference type="InterPro" id="IPR013525">
    <property type="entry name" value="ABC2_TM"/>
</dbReference>
<dbReference type="GO" id="GO:0016020">
    <property type="term" value="C:membrane"/>
    <property type="evidence" value="ECO:0007669"/>
    <property type="project" value="UniProtKB-SubCell"/>
</dbReference>
<dbReference type="GO" id="GO:0005319">
    <property type="term" value="F:lipid transporter activity"/>
    <property type="evidence" value="ECO:0007669"/>
    <property type="project" value="TreeGrafter"/>
</dbReference>
<feature type="transmembrane region" description="Helical" evidence="5">
    <location>
        <begin position="375"/>
        <end position="398"/>
    </location>
</feature>
<evidence type="ECO:0000256" key="2">
    <source>
        <dbReference type="ARBA" id="ARBA00022692"/>
    </source>
</evidence>
<proteinExistence type="predicted"/>
<evidence type="ECO:0000259" key="6">
    <source>
        <dbReference type="Pfam" id="PF12698"/>
    </source>
</evidence>
<name>A0A2R5G9B1_9STRA</name>
<dbReference type="PANTHER" id="PTHR19229">
    <property type="entry name" value="ATP-BINDING CASSETTE TRANSPORTER SUBFAMILY A ABCA"/>
    <property type="match status" value="1"/>
</dbReference>
<dbReference type="InParanoid" id="A0A2R5G9B1"/>
<keyword evidence="3 5" id="KW-1133">Transmembrane helix</keyword>
<keyword evidence="2 5" id="KW-0812">Transmembrane</keyword>
<dbReference type="EMBL" id="BEYU01000007">
    <property type="protein sequence ID" value="GBG24651.1"/>
    <property type="molecule type" value="Genomic_DNA"/>
</dbReference>
<dbReference type="Pfam" id="PF12698">
    <property type="entry name" value="ABC2_membrane_3"/>
    <property type="match status" value="1"/>
</dbReference>
<dbReference type="GO" id="GO:0005524">
    <property type="term" value="F:ATP binding"/>
    <property type="evidence" value="ECO:0007669"/>
    <property type="project" value="UniProtKB-KW"/>
</dbReference>
<keyword evidence="7" id="KW-0547">Nucleotide-binding</keyword>
<keyword evidence="8" id="KW-1185">Reference proteome</keyword>
<dbReference type="GO" id="GO:0140359">
    <property type="term" value="F:ABC-type transporter activity"/>
    <property type="evidence" value="ECO:0007669"/>
    <property type="project" value="InterPro"/>
</dbReference>
<comment type="caution">
    <text evidence="7">The sequence shown here is derived from an EMBL/GenBank/DDBJ whole genome shotgun (WGS) entry which is preliminary data.</text>
</comment>
<evidence type="ECO:0000256" key="3">
    <source>
        <dbReference type="ARBA" id="ARBA00022989"/>
    </source>
</evidence>
<feature type="transmembrane region" description="Helical" evidence="5">
    <location>
        <begin position="346"/>
        <end position="369"/>
    </location>
</feature>
<dbReference type="Proteomes" id="UP000241890">
    <property type="component" value="Unassembled WGS sequence"/>
</dbReference>
<keyword evidence="7" id="KW-0067">ATP-binding</keyword>
<organism evidence="7 8">
    <name type="scientific">Hondaea fermentalgiana</name>
    <dbReference type="NCBI Taxonomy" id="2315210"/>
    <lineage>
        <taxon>Eukaryota</taxon>
        <taxon>Sar</taxon>
        <taxon>Stramenopiles</taxon>
        <taxon>Bigyra</taxon>
        <taxon>Labyrinthulomycetes</taxon>
        <taxon>Thraustochytrida</taxon>
        <taxon>Thraustochytriidae</taxon>
        <taxon>Hondaea</taxon>
    </lineage>
</organism>
<feature type="non-terminal residue" evidence="7">
    <location>
        <position position="584"/>
    </location>
</feature>